<dbReference type="Proteomes" id="UP001162992">
    <property type="component" value="Chromosome 6"/>
</dbReference>
<protein>
    <submittedName>
        <fullName evidence="1">Uncharacterized protein</fullName>
    </submittedName>
</protein>
<reference evidence="2" key="1">
    <citation type="journal article" date="2024" name="Proc. Natl. Acad. Sci. U.S.A.">
        <title>Extraordinary preservation of gene collinearity over three hundred million years revealed in homosporous lycophytes.</title>
        <authorList>
            <person name="Li C."/>
            <person name="Wickell D."/>
            <person name="Kuo L.Y."/>
            <person name="Chen X."/>
            <person name="Nie B."/>
            <person name="Liao X."/>
            <person name="Peng D."/>
            <person name="Ji J."/>
            <person name="Jenkins J."/>
            <person name="Williams M."/>
            <person name="Shu S."/>
            <person name="Plott C."/>
            <person name="Barry K."/>
            <person name="Rajasekar S."/>
            <person name="Grimwood J."/>
            <person name="Han X."/>
            <person name="Sun S."/>
            <person name="Hou Z."/>
            <person name="He W."/>
            <person name="Dai G."/>
            <person name="Sun C."/>
            <person name="Schmutz J."/>
            <person name="Leebens-Mack J.H."/>
            <person name="Li F.W."/>
            <person name="Wang L."/>
        </authorList>
    </citation>
    <scope>NUCLEOTIDE SEQUENCE [LARGE SCALE GENOMIC DNA]</scope>
    <source>
        <strain evidence="2">cv. PW_Plant_1</strain>
    </source>
</reference>
<comment type="caution">
    <text evidence="1">The sequence shown here is derived from an EMBL/GenBank/DDBJ whole genome shotgun (WGS) entry which is preliminary data.</text>
</comment>
<gene>
    <name evidence="1" type="ORF">O6H91_06G026500</name>
</gene>
<sequence>MTWPHHPSGRYSNGRLLTDFVAKAMGNKSTKPYRLYTRSSRSLHKTVKYGLNFAVAGSGVFEAYNPLNFSVQVDQLKSVLQTIPPKLLSLQHTLVLVSINGNDYGYFLATNGSFKELPVYVARVVSEIIRNIQRLYGLGLRRFVLGNLGTLECLPDETDKVAYKSCVPTYHPMIQYHNRLLAQELNTTFAALKGADFFMLDQYRAFSTVIANPSPFGIKHRLQPCCAPKPGTNGSCGQADVNGEPLYDVCSNPETHLFWDEGHPSQAGWNALASISFVQENSCHNNFPNLAAWLQNGTTSQHFVHHHHPHQ</sequence>
<keyword evidence="2" id="KW-1185">Reference proteome</keyword>
<organism evidence="1 2">
    <name type="scientific">Diphasiastrum complanatum</name>
    <name type="common">Issler's clubmoss</name>
    <name type="synonym">Lycopodium complanatum</name>
    <dbReference type="NCBI Taxonomy" id="34168"/>
    <lineage>
        <taxon>Eukaryota</taxon>
        <taxon>Viridiplantae</taxon>
        <taxon>Streptophyta</taxon>
        <taxon>Embryophyta</taxon>
        <taxon>Tracheophyta</taxon>
        <taxon>Lycopodiopsida</taxon>
        <taxon>Lycopodiales</taxon>
        <taxon>Lycopodiaceae</taxon>
        <taxon>Lycopodioideae</taxon>
        <taxon>Diphasiastrum</taxon>
    </lineage>
</organism>
<evidence type="ECO:0000313" key="2">
    <source>
        <dbReference type="Proteomes" id="UP001162992"/>
    </source>
</evidence>
<accession>A0ACC2DBV7</accession>
<dbReference type="EMBL" id="CM055097">
    <property type="protein sequence ID" value="KAJ7551734.1"/>
    <property type="molecule type" value="Genomic_DNA"/>
</dbReference>
<name>A0ACC2DBV7_DIPCM</name>
<proteinExistence type="predicted"/>
<evidence type="ECO:0000313" key="1">
    <source>
        <dbReference type="EMBL" id="KAJ7551734.1"/>
    </source>
</evidence>